<accession>A0A2A9DRK9</accession>
<dbReference type="Proteomes" id="UP000221653">
    <property type="component" value="Unassembled WGS sequence"/>
</dbReference>
<evidence type="ECO:0000313" key="2">
    <source>
        <dbReference type="EMBL" id="PFG29021.1"/>
    </source>
</evidence>
<evidence type="ECO:0008006" key="4">
    <source>
        <dbReference type="Google" id="ProtNLM"/>
    </source>
</evidence>
<proteinExistence type="predicted"/>
<dbReference type="SUPFAM" id="SSF53850">
    <property type="entry name" value="Periplasmic binding protein-like II"/>
    <property type="match status" value="1"/>
</dbReference>
<sequence length="234" mass="25478">MLSLSFVTGTEPGKWFRRFNEFTDHGGVQAVGSDDALGDVLAGTTLGLVRLPDPRLDDAFVEDYHLVELYEESPGIAVPKDSIYAEVGQKLRAADVADEHLNYQIAADGSVDMAELRTALQVVAANVGIALAPQPVLKVLSKKQVVPLEYVVGEGEPIPRTRIALVWRKDDDCDAIQDFVGIAKGRRAGSSRQVAPKKAKKVAPKAVKATRKTTTNGRKRSGKTQKFSRGKKRR</sequence>
<dbReference type="RefSeq" id="WP_048380427.1">
    <property type="nucleotide sequence ID" value="NZ_LDYE01000007.1"/>
</dbReference>
<reference evidence="2 3" key="1">
    <citation type="submission" date="2017-10" db="EMBL/GenBank/DDBJ databases">
        <title>Sequencing the genomes of 1000 actinobacteria strains.</title>
        <authorList>
            <person name="Klenk H.-P."/>
        </authorList>
    </citation>
    <scope>NUCLEOTIDE SEQUENCE [LARGE SCALE GENOMIC DNA]</scope>
    <source>
        <strain evidence="2 3">DSM 20688</strain>
    </source>
</reference>
<organism evidence="2 3">
    <name type="scientific">Corynebacterium renale</name>
    <dbReference type="NCBI Taxonomy" id="1724"/>
    <lineage>
        <taxon>Bacteria</taxon>
        <taxon>Bacillati</taxon>
        <taxon>Actinomycetota</taxon>
        <taxon>Actinomycetes</taxon>
        <taxon>Mycobacteriales</taxon>
        <taxon>Corynebacteriaceae</taxon>
        <taxon>Corynebacterium</taxon>
    </lineage>
</organism>
<protein>
    <recommendedName>
        <fullName evidence="4">LysR substrate binding domain-containing protein</fullName>
    </recommendedName>
</protein>
<evidence type="ECO:0000256" key="1">
    <source>
        <dbReference type="SAM" id="MobiDB-lite"/>
    </source>
</evidence>
<evidence type="ECO:0000313" key="3">
    <source>
        <dbReference type="Proteomes" id="UP000221653"/>
    </source>
</evidence>
<feature type="region of interest" description="Disordered" evidence="1">
    <location>
        <begin position="187"/>
        <end position="234"/>
    </location>
</feature>
<dbReference type="AlphaFoldDB" id="A0A2A9DRK9"/>
<name>A0A2A9DRK9_9CORY</name>
<comment type="caution">
    <text evidence="2">The sequence shown here is derived from an EMBL/GenBank/DDBJ whole genome shotgun (WGS) entry which is preliminary data.</text>
</comment>
<dbReference type="OrthoDB" id="3388207at2"/>
<gene>
    <name evidence="2" type="ORF">ATK06_2153</name>
</gene>
<dbReference type="EMBL" id="PDJF01000001">
    <property type="protein sequence ID" value="PFG29021.1"/>
    <property type="molecule type" value="Genomic_DNA"/>
</dbReference>
<dbReference type="Gene3D" id="3.40.190.10">
    <property type="entry name" value="Periplasmic binding protein-like II"/>
    <property type="match status" value="2"/>
</dbReference>
<dbReference type="STRING" id="1724.GCA_001044175_01981"/>
<keyword evidence="3" id="KW-1185">Reference proteome</keyword>